<dbReference type="Proteomes" id="UP001062846">
    <property type="component" value="Chromosome 4"/>
</dbReference>
<gene>
    <name evidence="1" type="ORF">RHMOL_Rhmol04G0100500</name>
</gene>
<organism evidence="1 2">
    <name type="scientific">Rhododendron molle</name>
    <name type="common">Chinese azalea</name>
    <name type="synonym">Azalea mollis</name>
    <dbReference type="NCBI Taxonomy" id="49168"/>
    <lineage>
        <taxon>Eukaryota</taxon>
        <taxon>Viridiplantae</taxon>
        <taxon>Streptophyta</taxon>
        <taxon>Embryophyta</taxon>
        <taxon>Tracheophyta</taxon>
        <taxon>Spermatophyta</taxon>
        <taxon>Magnoliopsida</taxon>
        <taxon>eudicotyledons</taxon>
        <taxon>Gunneridae</taxon>
        <taxon>Pentapetalae</taxon>
        <taxon>asterids</taxon>
        <taxon>Ericales</taxon>
        <taxon>Ericaceae</taxon>
        <taxon>Ericoideae</taxon>
        <taxon>Rhodoreae</taxon>
        <taxon>Rhododendron</taxon>
    </lineage>
</organism>
<name>A0ACC0NYQ4_RHOML</name>
<evidence type="ECO:0000313" key="1">
    <source>
        <dbReference type="EMBL" id="KAI8558517.1"/>
    </source>
</evidence>
<reference evidence="1" key="1">
    <citation type="submission" date="2022-02" db="EMBL/GenBank/DDBJ databases">
        <title>Plant Genome Project.</title>
        <authorList>
            <person name="Zhang R.-G."/>
        </authorList>
    </citation>
    <scope>NUCLEOTIDE SEQUENCE</scope>
    <source>
        <strain evidence="1">AT1</strain>
    </source>
</reference>
<proteinExistence type="predicted"/>
<protein>
    <submittedName>
        <fullName evidence="1">Uncharacterized protein</fullName>
    </submittedName>
</protein>
<accession>A0ACC0NYQ4</accession>
<sequence>MVGSLAAAAHGTALMHGHPDTRDVRFHEFKEHFFLLSEIEVFRLKRKFHALDMSSPLLTGHQYRFRALTGLKFPRSEILLDTNCYLHDRNVAMMKSRKDIRYAINLVVTHGGTKFPCWALHNLMSFKQKFGADTRLSKRDVIGIDEAQFFDDLCDFYCKALILMEKL</sequence>
<evidence type="ECO:0000313" key="2">
    <source>
        <dbReference type="Proteomes" id="UP001062846"/>
    </source>
</evidence>
<dbReference type="EMBL" id="CM046391">
    <property type="protein sequence ID" value="KAI8558517.1"/>
    <property type="molecule type" value="Genomic_DNA"/>
</dbReference>
<comment type="caution">
    <text evidence="1">The sequence shown here is derived from an EMBL/GenBank/DDBJ whole genome shotgun (WGS) entry which is preliminary data.</text>
</comment>
<keyword evidence="2" id="KW-1185">Reference proteome</keyword>